<keyword evidence="1" id="KW-0808">Transferase</keyword>
<gene>
    <name evidence="2" type="ORF">CO078_01285</name>
</gene>
<dbReference type="Pfam" id="PF01793">
    <property type="entry name" value="Glyco_transf_15"/>
    <property type="match status" value="1"/>
</dbReference>
<reference evidence="3" key="1">
    <citation type="submission" date="2017-09" db="EMBL/GenBank/DDBJ databases">
        <title>Depth-based differentiation of microbial function through sediment-hosted aquifers and enrichment of novel symbionts in the deep terrestrial subsurface.</title>
        <authorList>
            <person name="Probst A.J."/>
            <person name="Ladd B."/>
            <person name="Jarett J.K."/>
            <person name="Geller-Mcgrath D.E."/>
            <person name="Sieber C.M.K."/>
            <person name="Emerson J.B."/>
            <person name="Anantharaman K."/>
            <person name="Thomas B.C."/>
            <person name="Malmstrom R."/>
            <person name="Stieglmeier M."/>
            <person name="Klingl A."/>
            <person name="Woyke T."/>
            <person name="Ryan C.M."/>
            <person name="Banfield J.F."/>
        </authorList>
    </citation>
    <scope>NUCLEOTIDE SEQUENCE [LARGE SCALE GENOMIC DNA]</scope>
</reference>
<protein>
    <recommendedName>
        <fullName evidence="4">Glycosyl transferase</fullName>
    </recommendedName>
</protein>
<dbReference type="GO" id="GO:0016020">
    <property type="term" value="C:membrane"/>
    <property type="evidence" value="ECO:0007669"/>
    <property type="project" value="InterPro"/>
</dbReference>
<sequence>MKNPIKAAIIYLANSAPKYIADLKLSLSSLDVNFNDQFRYPVIIFHRDFSEALIQDIRKATRSNTRFEKVKFEIPDFLNKAEIPERCFGFDIEYRHMCRFFSGLVYRHPGLKDYDWYWRLDTDSFLLSKIDYDVFYFMQKHNYMYGYITMLKDRPETVKGLWDLTKKYIRENKIQPTFLHKFTLGGVWNRTIYYTNFEIGKLDFWHSEKFISYFNYLDRSGGIYKYRWGDTPIHSLAIYMFIPEKQVHQFSDIAYKHQSFVNQPSRFKLLILLRKNIFYANRWLGSKTVLVKFYLKLKKFLGSFCK</sequence>
<evidence type="ECO:0000256" key="1">
    <source>
        <dbReference type="ARBA" id="ARBA00022679"/>
    </source>
</evidence>
<dbReference type="PANTHER" id="PTHR31121">
    <property type="entry name" value="ALPHA-1,2 MANNOSYLTRANSFERASE KTR1"/>
    <property type="match status" value="1"/>
</dbReference>
<dbReference type="AlphaFoldDB" id="A0A2M8DLF6"/>
<evidence type="ECO:0000313" key="3">
    <source>
        <dbReference type="Proteomes" id="UP000230097"/>
    </source>
</evidence>
<comment type="caution">
    <text evidence="2">The sequence shown here is derived from an EMBL/GenBank/DDBJ whole genome shotgun (WGS) entry which is preliminary data.</text>
</comment>
<organism evidence="2 3">
    <name type="scientific">Candidatus Nealsonbacteria bacterium CG_4_9_14_0_8_um_filter_36_17</name>
    <dbReference type="NCBI Taxonomy" id="1974693"/>
    <lineage>
        <taxon>Bacteria</taxon>
        <taxon>Candidatus Nealsoniibacteriota</taxon>
    </lineage>
</organism>
<dbReference type="SUPFAM" id="SSF53448">
    <property type="entry name" value="Nucleotide-diphospho-sugar transferases"/>
    <property type="match status" value="1"/>
</dbReference>
<dbReference type="InterPro" id="IPR002685">
    <property type="entry name" value="Glyco_trans_15"/>
</dbReference>
<dbReference type="PANTHER" id="PTHR31121:SF2">
    <property type="entry name" value="MANNOSYLTRANSFERASE KTR5-RELATED"/>
    <property type="match status" value="1"/>
</dbReference>
<dbReference type="GO" id="GO:0000032">
    <property type="term" value="P:cell wall mannoprotein biosynthetic process"/>
    <property type="evidence" value="ECO:0007669"/>
    <property type="project" value="TreeGrafter"/>
</dbReference>
<proteinExistence type="predicted"/>
<dbReference type="EMBL" id="PFTC01000032">
    <property type="protein sequence ID" value="PJB98647.1"/>
    <property type="molecule type" value="Genomic_DNA"/>
</dbReference>
<accession>A0A2M8DLF6</accession>
<evidence type="ECO:0008006" key="4">
    <source>
        <dbReference type="Google" id="ProtNLM"/>
    </source>
</evidence>
<evidence type="ECO:0000313" key="2">
    <source>
        <dbReference type="EMBL" id="PJB98647.1"/>
    </source>
</evidence>
<dbReference type="GO" id="GO:0000026">
    <property type="term" value="F:alpha-1,2-mannosyltransferase activity"/>
    <property type="evidence" value="ECO:0007669"/>
    <property type="project" value="TreeGrafter"/>
</dbReference>
<dbReference type="InterPro" id="IPR029044">
    <property type="entry name" value="Nucleotide-diphossugar_trans"/>
</dbReference>
<dbReference type="GO" id="GO:0006487">
    <property type="term" value="P:protein N-linked glycosylation"/>
    <property type="evidence" value="ECO:0007669"/>
    <property type="project" value="TreeGrafter"/>
</dbReference>
<name>A0A2M8DLF6_9BACT</name>
<dbReference type="Gene3D" id="3.90.550.10">
    <property type="entry name" value="Spore Coat Polysaccharide Biosynthesis Protein SpsA, Chain A"/>
    <property type="match status" value="1"/>
</dbReference>
<dbReference type="Proteomes" id="UP000230097">
    <property type="component" value="Unassembled WGS sequence"/>
</dbReference>